<proteinExistence type="predicted"/>
<name>A0ABS6Q9A6_9PSED</name>
<accession>A0ABS6Q9A6</accession>
<dbReference type="EMBL" id="JABWRZ020000001">
    <property type="protein sequence ID" value="MBV4490503.1"/>
    <property type="molecule type" value="Genomic_DNA"/>
</dbReference>
<gene>
    <name evidence="1" type="ORF">HU760_007810</name>
</gene>
<dbReference type="Proteomes" id="UP000609530">
    <property type="component" value="Unassembled WGS sequence"/>
</dbReference>
<evidence type="ECO:0000313" key="1">
    <source>
        <dbReference type="EMBL" id="MBV4490503.1"/>
    </source>
</evidence>
<dbReference type="Pfam" id="PF14891">
    <property type="entry name" value="Peptidase_M91"/>
    <property type="match status" value="1"/>
</dbReference>
<keyword evidence="2" id="KW-1185">Reference proteome</keyword>
<protein>
    <submittedName>
        <fullName evidence="1">Type III secretion system effector protein</fullName>
    </submittedName>
</protein>
<reference evidence="1 2" key="1">
    <citation type="journal article" date="2020" name="Microorganisms">
        <title>Reliable Identification of Environmental Pseudomonas Isolates Using the rpoD Gene.</title>
        <authorList>
            <consortium name="The Broad Institute Genome Sequencing Platform"/>
            <person name="Girard L."/>
            <person name="Lood C."/>
            <person name="Rokni-Zadeh H."/>
            <person name="van Noort V."/>
            <person name="Lavigne R."/>
            <person name="De Mot R."/>
        </authorList>
    </citation>
    <scope>NUCLEOTIDE SEQUENCE [LARGE SCALE GENOMIC DNA]</scope>
    <source>
        <strain evidence="1 2">RD9SR1</strain>
    </source>
</reference>
<dbReference type="InterPro" id="IPR028208">
    <property type="entry name" value="Effector_pro_NleD-like"/>
</dbReference>
<evidence type="ECO:0000313" key="2">
    <source>
        <dbReference type="Proteomes" id="UP000609530"/>
    </source>
</evidence>
<sequence length="406" mass="44905">MRCATCCPHSLQARPLMHPNPIYFISGRTSGFQQWADTSIVGKTVHRFYEYRDDNVDVLLEQLWFEQGQIPGRHHMVIQSHAPAVNINISTYDCHLMAKVGNKTFILAPTPRQTLIIKTAPGEADIRVTEDVKTPVIIQAADGDTRITTGGGITEVFTGSGDAQINVGQGLAFIKSGSASRRIKGHILVDDPYDSVVYARNQAGDARFEQPLSAPLDTLASSTFDIQGSDTFKQAVHNHLVFLRHTRCGQQLLAELAKRSWIKVTETQNATQFEAYISDPADSDHHLSRNSQLEWVAGWPAEGGDLAFNLARSDSDNLPLLDLYRCLCEAYNAFNGTTVPGDTPIRTIDRRAIRVNNAHLQAIGLPSGILYDFDNDPDTAPSDTNPSPFNENALRMELGLPLRTYY</sequence>
<comment type="caution">
    <text evidence="1">The sequence shown here is derived from an EMBL/GenBank/DDBJ whole genome shotgun (WGS) entry which is preliminary data.</text>
</comment>
<dbReference type="RefSeq" id="WP_186676408.1">
    <property type="nucleotide sequence ID" value="NZ_JABWRZ020000001.1"/>
</dbReference>
<organism evidence="1 2">
    <name type="scientific">Pseudomonas oryzicola</name>
    <dbReference type="NCBI Taxonomy" id="485876"/>
    <lineage>
        <taxon>Bacteria</taxon>
        <taxon>Pseudomonadati</taxon>
        <taxon>Pseudomonadota</taxon>
        <taxon>Gammaproteobacteria</taxon>
        <taxon>Pseudomonadales</taxon>
        <taxon>Pseudomonadaceae</taxon>
        <taxon>Pseudomonas</taxon>
    </lineage>
</organism>